<organism evidence="10 11">
    <name type="scientific">Nodularia spumigena CENA596</name>
    <dbReference type="NCBI Taxonomy" id="1819295"/>
    <lineage>
        <taxon>Bacteria</taxon>
        <taxon>Bacillati</taxon>
        <taxon>Cyanobacteriota</taxon>
        <taxon>Cyanophyceae</taxon>
        <taxon>Nostocales</taxon>
        <taxon>Nodulariaceae</taxon>
        <taxon>Nodularia</taxon>
    </lineage>
</organism>
<comment type="similarity">
    <text evidence="6">In the C-terminal section; belongs to the OsmX family.</text>
</comment>
<keyword evidence="4 8" id="KW-1133">Transmembrane helix</keyword>
<evidence type="ECO:0000256" key="6">
    <source>
        <dbReference type="ARBA" id="ARBA00035642"/>
    </source>
</evidence>
<evidence type="ECO:0000256" key="3">
    <source>
        <dbReference type="ARBA" id="ARBA00022692"/>
    </source>
</evidence>
<gene>
    <name evidence="10" type="ORF">A2T98_06290</name>
</gene>
<evidence type="ECO:0000256" key="5">
    <source>
        <dbReference type="ARBA" id="ARBA00023136"/>
    </source>
</evidence>
<dbReference type="SUPFAM" id="SSF161098">
    <property type="entry name" value="MetI-like"/>
    <property type="match status" value="1"/>
</dbReference>
<feature type="transmembrane region" description="Helical" evidence="8">
    <location>
        <begin position="208"/>
        <end position="228"/>
    </location>
</feature>
<feature type="domain" description="ABC transmembrane type-1" evidence="9">
    <location>
        <begin position="19"/>
        <end position="198"/>
    </location>
</feature>
<evidence type="ECO:0000256" key="2">
    <source>
        <dbReference type="ARBA" id="ARBA00022448"/>
    </source>
</evidence>
<protein>
    <submittedName>
        <fullName evidence="10">ABC transporter permease</fullName>
    </submittedName>
</protein>
<dbReference type="AlphaFoldDB" id="A0A161VTP6"/>
<proteinExistence type="inferred from homology"/>
<dbReference type="Pfam" id="PF04069">
    <property type="entry name" value="OpuAC"/>
    <property type="match status" value="2"/>
</dbReference>
<feature type="transmembrane region" description="Helical" evidence="8">
    <location>
        <begin position="76"/>
        <end position="94"/>
    </location>
</feature>
<comment type="similarity">
    <text evidence="8">Belongs to the binding-protein-dependent transport system permease family.</text>
</comment>
<dbReference type="Gene3D" id="1.10.3720.10">
    <property type="entry name" value="MetI-like"/>
    <property type="match status" value="1"/>
</dbReference>
<dbReference type="Proteomes" id="UP000076555">
    <property type="component" value="Unassembled WGS sequence"/>
</dbReference>
<keyword evidence="3 8" id="KW-0812">Transmembrane</keyword>
<dbReference type="InterPro" id="IPR051204">
    <property type="entry name" value="ABC_transp_perm/SBD"/>
</dbReference>
<feature type="transmembrane region" description="Helical" evidence="8">
    <location>
        <begin position="179"/>
        <end position="201"/>
    </location>
</feature>
<name>A0A161VTP6_NODSP</name>
<evidence type="ECO:0000256" key="1">
    <source>
        <dbReference type="ARBA" id="ARBA00004141"/>
    </source>
</evidence>
<reference evidence="10 11" key="1">
    <citation type="submission" date="2016-04" db="EMBL/GenBank/DDBJ databases">
        <title>Draft Genome Assembly of the Bloom-forming Cyanobacterium Nodularia spumigena Strain CENA596 in Shrimp Production Ponds.</title>
        <authorList>
            <person name="Popin R.V."/>
            <person name="Rigonato J."/>
            <person name="Abreu V.A."/>
            <person name="Andreote A.P."/>
            <person name="Silveira S.B."/>
            <person name="Odebrecht C."/>
            <person name="Fiore M.F."/>
        </authorList>
    </citation>
    <scope>NUCLEOTIDE SEQUENCE [LARGE SCALE GENOMIC DNA]</scope>
    <source>
        <strain evidence="10 11">CENA596</strain>
    </source>
</reference>
<keyword evidence="2 8" id="KW-0813">Transport</keyword>
<dbReference type="RefSeq" id="WP_063872026.1">
    <property type="nucleotide sequence ID" value="NZ_CAWMRI010000072.1"/>
</dbReference>
<accession>A0A161VTP6</accession>
<dbReference type="FunFam" id="1.10.3720.10:FF:000001">
    <property type="entry name" value="Glycine betaine ABC transporter, permease"/>
    <property type="match status" value="1"/>
</dbReference>
<evidence type="ECO:0000256" key="4">
    <source>
        <dbReference type="ARBA" id="ARBA00022989"/>
    </source>
</evidence>
<comment type="subcellular location">
    <subcellularLocation>
        <location evidence="8">Cell membrane</location>
        <topology evidence="8">Multi-pass membrane protein</topology>
    </subcellularLocation>
    <subcellularLocation>
        <location evidence="1">Membrane</location>
        <topology evidence="1">Multi-pass membrane protein</topology>
    </subcellularLocation>
</comment>
<dbReference type="Gene3D" id="3.40.190.10">
    <property type="entry name" value="Periplasmic binding protein-like II"/>
    <property type="match status" value="2"/>
</dbReference>
<dbReference type="PROSITE" id="PS50928">
    <property type="entry name" value="ABC_TM1"/>
    <property type="match status" value="1"/>
</dbReference>
<evidence type="ECO:0000256" key="8">
    <source>
        <dbReference type="RuleBase" id="RU363032"/>
    </source>
</evidence>
<feature type="transmembrane region" description="Helical" evidence="8">
    <location>
        <begin position="50"/>
        <end position="70"/>
    </location>
</feature>
<comment type="caution">
    <text evidence="10">The sequence shown here is derived from an EMBL/GenBank/DDBJ whole genome shotgun (WGS) entry which is preliminary data.</text>
</comment>
<dbReference type="InterPro" id="IPR058089">
    <property type="entry name" value="EgtUBC_SBD"/>
</dbReference>
<dbReference type="OrthoDB" id="9801163at2"/>
<dbReference type="Pfam" id="PF00528">
    <property type="entry name" value="BPD_transp_1"/>
    <property type="match status" value="1"/>
</dbReference>
<evidence type="ECO:0000259" key="9">
    <source>
        <dbReference type="PROSITE" id="PS50928"/>
    </source>
</evidence>
<dbReference type="GO" id="GO:0031460">
    <property type="term" value="P:glycine betaine transport"/>
    <property type="evidence" value="ECO:0007669"/>
    <property type="project" value="TreeGrafter"/>
</dbReference>
<dbReference type="SUPFAM" id="SSF53850">
    <property type="entry name" value="Periplasmic binding protein-like II"/>
    <property type="match status" value="2"/>
</dbReference>
<comment type="similarity">
    <text evidence="7">In the N-terminal section; belongs to the binding-protein-dependent transport system permease family.</text>
</comment>
<dbReference type="CDD" id="cd13610">
    <property type="entry name" value="PBP2_ChoS"/>
    <property type="match status" value="1"/>
</dbReference>
<evidence type="ECO:0000313" key="10">
    <source>
        <dbReference type="EMBL" id="KZL50655.1"/>
    </source>
</evidence>
<dbReference type="InterPro" id="IPR000515">
    <property type="entry name" value="MetI-like"/>
</dbReference>
<keyword evidence="5 8" id="KW-0472">Membrane</keyword>
<feature type="transmembrane region" description="Helical" evidence="8">
    <location>
        <begin position="20"/>
        <end position="43"/>
    </location>
</feature>
<dbReference type="EMBL" id="LWAJ01000072">
    <property type="protein sequence ID" value="KZL50655.1"/>
    <property type="molecule type" value="Genomic_DNA"/>
</dbReference>
<evidence type="ECO:0000256" key="7">
    <source>
        <dbReference type="ARBA" id="ARBA00035652"/>
    </source>
</evidence>
<dbReference type="PANTHER" id="PTHR30177">
    <property type="entry name" value="GLYCINE BETAINE/L-PROLINE TRANSPORT SYSTEM PERMEASE PROTEIN PROW"/>
    <property type="match status" value="1"/>
</dbReference>
<dbReference type="Gene3D" id="3.40.190.120">
    <property type="entry name" value="Osmoprotection protein (prox), domain 2"/>
    <property type="match status" value="1"/>
</dbReference>
<feature type="transmembrane region" description="Helical" evidence="8">
    <location>
        <begin position="152"/>
        <end position="173"/>
    </location>
</feature>
<dbReference type="GO" id="GO:0043190">
    <property type="term" value="C:ATP-binding cassette (ABC) transporter complex"/>
    <property type="evidence" value="ECO:0007669"/>
    <property type="project" value="InterPro"/>
</dbReference>
<evidence type="ECO:0000313" key="11">
    <source>
        <dbReference type="Proteomes" id="UP000076555"/>
    </source>
</evidence>
<dbReference type="PANTHER" id="PTHR30177:SF4">
    <property type="entry name" value="OSMOPROTECTANT IMPORT PERMEASE PROTEIN OSMW"/>
    <property type="match status" value="1"/>
</dbReference>
<dbReference type="GO" id="GO:0022857">
    <property type="term" value="F:transmembrane transporter activity"/>
    <property type="evidence" value="ECO:0007669"/>
    <property type="project" value="InterPro"/>
</dbReference>
<dbReference type="InterPro" id="IPR035906">
    <property type="entry name" value="MetI-like_sf"/>
</dbReference>
<sequence>MTNLWTFFINSREEIAKQTIEHLGLTLASLSIAIVIGVLVGIILTRYKQVANNVIGIAGMIQTIPSVALLGFMLPVLGIGVTPAIVALFLYALLPIIRNTFIGIEEVDASIKEAAKGMGMPSSQILLKVELPLATPVIFAGIRTAAVTNVGVATLCALIASGGLGQFIFRGIALNNTDMILAGAIPSAGLALMLDFLLGVLQKNVTKLIKPILVTSLVLLSSAILWAVTISTPPVFQAGFTSEFMERADGYPGLREHYDLEFNTRELGPELMYEALKEKQVDVISGFSTDGRIKAYDLEVLEDDKNFFPPYYAAPLVRGETLRKYPEIGTALDKLTGKISDEIMAELNYLVDEKKQPPSQVAREFLQKLGFKTSTQRSGAADIIVGSKNFTEQYLLAEMLVVIIENYTNLDVDLKTGLAGTQIAFNALLKGDIDLYPEYTGTGLLTIIQADEEIRDEIIQSKDQVFNYVKEESKKRYDVDWLSSFGFNNTYGLMMRREDTIKFNISSISNLKEYLDNLSNLDDI</sequence>
<dbReference type="InterPro" id="IPR007210">
    <property type="entry name" value="ABC_Gly_betaine_transp_sub-bd"/>
</dbReference>